<protein>
    <submittedName>
        <fullName evidence="2">Na(+) H(+) antiporter subunit G</fullName>
    </submittedName>
</protein>
<keyword evidence="1" id="KW-0472">Membrane</keyword>
<keyword evidence="1" id="KW-0812">Transmembrane</keyword>
<sequence length="112" mass="12487">MLDFLGFSFMLLGVLAFVVSSIGLIRMPDIYSRMHIGAKSTTVGILLIISGAICFEPSWAFKLILLAIFILLTNPLSSSVIARASHNTNVPYLNPNDIDEYEENKEYKDKKC</sequence>
<organism evidence="2">
    <name type="scientific">hydrothermal vent metagenome</name>
    <dbReference type="NCBI Taxonomy" id="652676"/>
    <lineage>
        <taxon>unclassified sequences</taxon>
        <taxon>metagenomes</taxon>
        <taxon>ecological metagenomes</taxon>
    </lineage>
</organism>
<dbReference type="AlphaFoldDB" id="A0A1W1BQF5"/>
<accession>A0A1W1BQF5</accession>
<dbReference type="NCBIfam" id="TIGR01300">
    <property type="entry name" value="CPA3_mnhG_phaG"/>
    <property type="match status" value="1"/>
</dbReference>
<dbReference type="PANTHER" id="PTHR34703">
    <property type="entry name" value="ANTIPORTER SUBUNIT MNHG2-RELATED"/>
    <property type="match status" value="1"/>
</dbReference>
<dbReference type="InterPro" id="IPR005133">
    <property type="entry name" value="PhaG_MnhG_YufB"/>
</dbReference>
<dbReference type="PANTHER" id="PTHR34703:SF1">
    <property type="entry name" value="ANTIPORTER SUBUNIT MNHG2-RELATED"/>
    <property type="match status" value="1"/>
</dbReference>
<feature type="transmembrane region" description="Helical" evidence="1">
    <location>
        <begin position="59"/>
        <end position="77"/>
    </location>
</feature>
<dbReference type="NCBIfam" id="NF009314">
    <property type="entry name" value="PRK12674.1-2"/>
    <property type="match status" value="1"/>
</dbReference>
<feature type="transmembrane region" description="Helical" evidence="1">
    <location>
        <begin position="6"/>
        <end position="24"/>
    </location>
</feature>
<proteinExistence type="predicted"/>
<name>A0A1W1BQF5_9ZZZZ</name>
<gene>
    <name evidence="2" type="ORF">MNB_SV-9-151</name>
</gene>
<evidence type="ECO:0000313" key="2">
    <source>
        <dbReference type="EMBL" id="SFV55736.1"/>
    </source>
</evidence>
<dbReference type="EMBL" id="FPHG01000029">
    <property type="protein sequence ID" value="SFV55736.1"/>
    <property type="molecule type" value="Genomic_DNA"/>
</dbReference>
<feature type="transmembrane region" description="Helical" evidence="1">
    <location>
        <begin position="36"/>
        <end position="53"/>
    </location>
</feature>
<keyword evidence="1" id="KW-1133">Transmembrane helix</keyword>
<reference evidence="2" key="1">
    <citation type="submission" date="2016-10" db="EMBL/GenBank/DDBJ databases">
        <authorList>
            <person name="de Groot N.N."/>
        </authorList>
    </citation>
    <scope>NUCLEOTIDE SEQUENCE</scope>
</reference>
<dbReference type="Pfam" id="PF03334">
    <property type="entry name" value="PhaG_MnhG_YufB"/>
    <property type="match status" value="1"/>
</dbReference>
<dbReference type="GO" id="GO:0015385">
    <property type="term" value="F:sodium:proton antiporter activity"/>
    <property type="evidence" value="ECO:0007669"/>
    <property type="project" value="TreeGrafter"/>
</dbReference>
<evidence type="ECO:0000256" key="1">
    <source>
        <dbReference type="SAM" id="Phobius"/>
    </source>
</evidence>